<dbReference type="InterPro" id="IPR046390">
    <property type="entry name" value="NUCL_HEAD_T4"/>
</dbReference>
<sequence length="154" mass="18545">MTMRDRPIKYKGKYTPENPNKYMGNVNNIVYRSMWERRCMKYFDGNASVLKWSSEELAIPYYDTATKTIRRYYPDFLIKVKTTNGEEKTHLVEVKPSKELRPPVRTRGKKKTTVLWEMKAYQMNRDKFASARKWCDKRDISFDIWTEKHLKQKG</sequence>
<evidence type="ECO:0000259" key="1">
    <source>
        <dbReference type="Pfam" id="PF08722"/>
    </source>
</evidence>
<protein>
    <recommendedName>
        <fullName evidence="1">TnsA endonuclease N-terminal domain-containing protein</fullName>
    </recommendedName>
</protein>
<feature type="domain" description="TnsA endonuclease N-terminal" evidence="1">
    <location>
        <begin position="46"/>
        <end position="147"/>
    </location>
</feature>
<dbReference type="EMBL" id="UINC01136200">
    <property type="protein sequence ID" value="SVD20823.1"/>
    <property type="molecule type" value="Genomic_DNA"/>
</dbReference>
<dbReference type="Gene3D" id="3.40.91.30">
    <property type="match status" value="1"/>
</dbReference>
<name>A0A382TFS1_9ZZZZ</name>
<dbReference type="InterPro" id="IPR014833">
    <property type="entry name" value="TnsA_N"/>
</dbReference>
<dbReference type="GO" id="GO:0004519">
    <property type="term" value="F:endonuclease activity"/>
    <property type="evidence" value="ECO:0007669"/>
    <property type="project" value="InterPro"/>
</dbReference>
<proteinExistence type="inferred from homology"/>
<dbReference type="Pfam" id="PF08722">
    <property type="entry name" value="Tn7_TnsA-like_N"/>
    <property type="match status" value="1"/>
</dbReference>
<accession>A0A382TFS1</accession>
<dbReference type="AlphaFoldDB" id="A0A382TFS1"/>
<gene>
    <name evidence="2" type="ORF">METZ01_LOCUS373677</name>
</gene>
<dbReference type="GO" id="GO:0004527">
    <property type="term" value="F:exonuclease activity"/>
    <property type="evidence" value="ECO:0007669"/>
    <property type="project" value="InterPro"/>
</dbReference>
<evidence type="ECO:0000313" key="2">
    <source>
        <dbReference type="EMBL" id="SVD20823.1"/>
    </source>
</evidence>
<dbReference type="HAMAP" id="MF_04160">
    <property type="entry name" value="NUCL_HEAD_T4"/>
    <property type="match status" value="1"/>
</dbReference>
<organism evidence="2">
    <name type="scientific">marine metagenome</name>
    <dbReference type="NCBI Taxonomy" id="408172"/>
    <lineage>
        <taxon>unclassified sequences</taxon>
        <taxon>metagenomes</taxon>
        <taxon>ecological metagenomes</taxon>
    </lineage>
</organism>
<reference evidence="2" key="1">
    <citation type="submission" date="2018-05" db="EMBL/GenBank/DDBJ databases">
        <authorList>
            <person name="Lanie J.A."/>
            <person name="Ng W.-L."/>
            <person name="Kazmierczak K.M."/>
            <person name="Andrzejewski T.M."/>
            <person name="Davidsen T.M."/>
            <person name="Wayne K.J."/>
            <person name="Tettelin H."/>
            <person name="Glass J.I."/>
            <person name="Rusch D."/>
            <person name="Podicherti R."/>
            <person name="Tsui H.-C.T."/>
            <person name="Winkler M.E."/>
        </authorList>
    </citation>
    <scope>NUCLEOTIDE SEQUENCE</scope>
</reference>